<name>A0A2S8GN18_9BACT</name>
<evidence type="ECO:0000259" key="3">
    <source>
        <dbReference type="SMART" id="SM01359"/>
    </source>
</evidence>
<dbReference type="InterPro" id="IPR002890">
    <property type="entry name" value="MG2"/>
</dbReference>
<dbReference type="InterPro" id="IPR011625">
    <property type="entry name" value="A2M_N_BRD"/>
</dbReference>
<dbReference type="Gene3D" id="2.60.40.10">
    <property type="entry name" value="Immunoglobulins"/>
    <property type="match status" value="1"/>
</dbReference>
<dbReference type="Pfam" id="PF17973">
    <property type="entry name" value="bMG10"/>
    <property type="match status" value="1"/>
</dbReference>
<dbReference type="InterPro" id="IPR001599">
    <property type="entry name" value="Macroglobln_a2"/>
</dbReference>
<dbReference type="EMBL" id="PUHZ01000013">
    <property type="protein sequence ID" value="PQO45820.1"/>
    <property type="molecule type" value="Genomic_DNA"/>
</dbReference>
<evidence type="ECO:0000256" key="2">
    <source>
        <dbReference type="SAM" id="MobiDB-lite"/>
    </source>
</evidence>
<dbReference type="InterPro" id="IPR013783">
    <property type="entry name" value="Ig-like_fold"/>
</dbReference>
<dbReference type="CDD" id="cd02891">
    <property type="entry name" value="A2M_like"/>
    <property type="match status" value="1"/>
</dbReference>
<organism evidence="5 6">
    <name type="scientific">Blastopirellula marina</name>
    <dbReference type="NCBI Taxonomy" id="124"/>
    <lineage>
        <taxon>Bacteria</taxon>
        <taxon>Pseudomonadati</taxon>
        <taxon>Planctomycetota</taxon>
        <taxon>Planctomycetia</taxon>
        <taxon>Pirellulales</taxon>
        <taxon>Pirellulaceae</taxon>
        <taxon>Blastopirellula</taxon>
    </lineage>
</organism>
<dbReference type="InterPro" id="IPR041246">
    <property type="entry name" value="Bact_MG10"/>
</dbReference>
<dbReference type="SMART" id="SM01419">
    <property type="entry name" value="Thiol-ester_cl"/>
    <property type="match status" value="1"/>
</dbReference>
<comment type="caution">
    <text evidence="5">The sequence shown here is derived from an EMBL/GenBank/DDBJ whole genome shotgun (WGS) entry which is preliminary data.</text>
</comment>
<dbReference type="Pfam" id="PF01835">
    <property type="entry name" value="MG2"/>
    <property type="match status" value="1"/>
</dbReference>
<dbReference type="InterPro" id="IPR008930">
    <property type="entry name" value="Terpenoid_cyclase/PrenylTrfase"/>
</dbReference>
<dbReference type="InterPro" id="IPR011626">
    <property type="entry name" value="Alpha-macroglobulin_TED"/>
</dbReference>
<protein>
    <submittedName>
        <fullName evidence="5">Alpha-2-macroglobulin</fullName>
    </submittedName>
</protein>
<dbReference type="SMART" id="SM01359">
    <property type="entry name" value="A2M_N_2"/>
    <property type="match status" value="1"/>
</dbReference>
<dbReference type="InterPro" id="IPR041555">
    <property type="entry name" value="MG3"/>
</dbReference>
<comment type="similarity">
    <text evidence="1">Belongs to the protease inhibitor I39 (alpha-2-macroglobulin) family. Bacterial alpha-2-macroglobulin subfamily.</text>
</comment>
<feature type="domain" description="Alpha-2-macroglobulin bait region" evidence="3">
    <location>
        <begin position="1005"/>
        <end position="1146"/>
    </location>
</feature>
<dbReference type="Gene3D" id="1.25.40.10">
    <property type="entry name" value="Tetratricopeptide repeat domain"/>
    <property type="match status" value="1"/>
</dbReference>
<feature type="domain" description="Alpha-2-macroglobulin" evidence="4">
    <location>
        <begin position="1289"/>
        <end position="1379"/>
    </location>
</feature>
<dbReference type="InterPro" id="IPR011990">
    <property type="entry name" value="TPR-like_helical_dom_sf"/>
</dbReference>
<dbReference type="GO" id="GO:0004866">
    <property type="term" value="F:endopeptidase inhibitor activity"/>
    <property type="evidence" value="ECO:0007669"/>
    <property type="project" value="InterPro"/>
</dbReference>
<dbReference type="Pfam" id="PF07678">
    <property type="entry name" value="TED_complement"/>
    <property type="match status" value="1"/>
</dbReference>
<dbReference type="InterPro" id="IPR051802">
    <property type="entry name" value="YfhM-like"/>
</dbReference>
<dbReference type="GO" id="GO:0005615">
    <property type="term" value="C:extracellular space"/>
    <property type="evidence" value="ECO:0007669"/>
    <property type="project" value="InterPro"/>
</dbReference>
<gene>
    <name evidence="5" type="ORF">C5Y93_12640</name>
</gene>
<evidence type="ECO:0000313" key="6">
    <source>
        <dbReference type="Proteomes" id="UP000237819"/>
    </source>
</evidence>
<dbReference type="Proteomes" id="UP000237819">
    <property type="component" value="Unassembled WGS sequence"/>
</dbReference>
<dbReference type="Pfam" id="PF17791">
    <property type="entry name" value="MG3"/>
    <property type="match status" value="1"/>
</dbReference>
<dbReference type="PANTHER" id="PTHR40094">
    <property type="entry name" value="ALPHA-2-MACROGLOBULIN HOMOLOG"/>
    <property type="match status" value="1"/>
</dbReference>
<evidence type="ECO:0000256" key="1">
    <source>
        <dbReference type="ARBA" id="ARBA00010556"/>
    </source>
</evidence>
<accession>A0A2S8GN18</accession>
<dbReference type="SMART" id="SM01360">
    <property type="entry name" value="A2M"/>
    <property type="match status" value="1"/>
</dbReference>
<dbReference type="Pfam" id="PF07703">
    <property type="entry name" value="A2M_BRD"/>
    <property type="match status" value="1"/>
</dbReference>
<proteinExistence type="inferred from homology"/>
<dbReference type="PANTHER" id="PTHR40094:SF1">
    <property type="entry name" value="UBIQUITIN DOMAIN-CONTAINING PROTEIN"/>
    <property type="match status" value="1"/>
</dbReference>
<dbReference type="SUPFAM" id="SSF48239">
    <property type="entry name" value="Terpenoid cyclases/Protein prenyltransferases"/>
    <property type="match status" value="1"/>
</dbReference>
<dbReference type="InterPro" id="IPR047565">
    <property type="entry name" value="Alpha-macroglob_thiol-ester_cl"/>
</dbReference>
<evidence type="ECO:0000259" key="4">
    <source>
        <dbReference type="SMART" id="SM01360"/>
    </source>
</evidence>
<sequence>MIVVGVVGALTAGKLGSLAVQNQQIDFAQLDKLYKDGNYKEAYEKGRPLFLNAASDPVEIRTHLYQMISSLQQIARVDEQADFLEEVVAAHPEQWQVLAGVASQYQSLNHYGQLIDNKFVRGGRRNRGQWTNSIERDRVRALQLYEQALPLVAKDDNKGKVASFYQELGQFVLNGRNYGEAWRLQYKTETDELPDYEEGYGRGSQPQGAPVDEEGKPIYYSEPKSWKEATNDGERWRWALMMMVENQPNLKGFALYQRANFAMQQFGVQTMQQFGFFPRGGQQDENAESGTYALHTLKENETIARLANGIKRFEIPDEFNHVALYKQILDAKDDGYVEASYNQLAGIFENRRQYPRAAQLWRDAIEKFGAGNNDYRRDRLQQIVGNWGQFQGGEVAAAGQGAELQYLFRNGKKVSLTASPIDIEKLLTDVKAYLKSGPDRVEYQQMNIQDIGSRIIHQGGDKYVGKPVAEWTVELKPRENHFDRRITINAPVQNAGAYLVKAKMEDGNETFLVVWIADSAIVSKQLDQAKLYYVADAVTGEALAGVNVEFFGFRQENIRGTNKFRVITKNFAEKTDANGQIKLDANQIEDRMQWIVMARPNGHGLAYLGFQGIWFGQRHDPEYNATKAFLITDRPVYRPDQTANFKFWIGHAQYDKDGPSQFANRQFRVQINDPQGEKVYEKHLTADEFGGLVGEFPIAGDAKLGTYQVFTDHGGGSFRVEEYKKPEFEVKVDAPTEPVMLGEKIEATITAKYYFGAPVTNATVKYKIMRSNYRQDWYPIAPWDWFYGKGYWWFAYDYDWYPGFSRWAGCTRPFPFWFPFSQDPPELVAEQEVEIGEDGTVKVEIDTELAKAIHADKDHKYSITAEVRDESRRTIVGSGDVLVARQPFKVFTWLNRGYYQVGDTVQANIKAQTLDGKPVSGPAELVLYKITYDADRKPVETEVQTWNKEIGPEGTADLQMVAAQAGQYRLSTTVTDSKGHKIEGGFIFTIIGEGFDGSQYRFNHLELIPDKKEYKPGDTVKLQINTDRPGTTVLLFLRPTNGVYLPPQKLELTGKSTVVDVAVVKKDMPNFFVEALTVYDGQVFQETKEIVVPPEKRIINVAVEPSSKEYKPGEDATVKIKLTDSTGEPFFGSTVVSIYDKAVEYISGGSNVSDIREFFWKWRRHHHPSNENSLTKPSYNINPPDKPGMSFLGVFGSSVADDLDSITREKRADKQNAMFGQAEGLAMPMSAAAGGMRMMARGAMAKSEMAEMAMDAAAPMADFADASGGEQQQAAQTVEPTVRTNFADTALWVGALTTNKQGEAEVSLKMPENLTTWKVKTWAMGDGTRVGSGEAEVITTKNLLIRLQAPRFFVQTDEVVLSANVHNYLKTAKAVQVSLETPGSVLEHLDPSEQTIKIEAGGEMRVDWRVKVVAEGTAVIRMKALTDEESDAVEMSFPAKVHGLLKTESWAGTVQPDVDNASLTVTVPQQRRIDDSRLTVRYTPTLAGAMVDALPYMVDYPYGCTEQTLNRFLPTVITQKVLLDMNLDLKAIQEKRNNLNAQELGDPAERAKQWKRFERNPVFEIETVRKMVTDGVQRLTDMQNADGGWGWFSGYNERSYPHTTGVVVHGLQVAQSNDVAIVPAVLNSGLDWLANYQAQEVQKLQNADGMKHPWKTTADNTDAFVYMILVDAGRENRAMRDFLYRDRTRLSVYAKAMYALGLQKMDDAEKLAMLQRNLEQYLVTDLENETAYLKMPEDNFWWNWYGDPIEANAYYLKLLTKVDPQGKTAPRLVKYLLNNRKHATYWSSTRDTSLCIEAMSDYLRATGELKPDMTVEIWIDGQKKAATEFTKENLFTVDNTFELIGKNVTGGDHKIEIRRQGEGAVYFNAYLTNFTLEDFITKAGLEVKVERRFYKLVPEEKEIKVAGDRGQAVDQRVEKYRREPLEVGAELTSGDLVEIELVLESKNDYEYVMFEDQKAAGFEAVDLRSGYDGNSLGAYKELRDDRVTFFVRQLPRGQHSLTYKLRAEIPGKFSALPAIAQAMYAPELVGNSDEMKISIIDQK</sequence>
<reference evidence="5 6" key="1">
    <citation type="submission" date="2018-02" db="EMBL/GenBank/DDBJ databases">
        <title>Comparative genomes isolates from brazilian mangrove.</title>
        <authorList>
            <person name="Araujo J.E."/>
            <person name="Taketani R.G."/>
            <person name="Silva M.C.P."/>
            <person name="Loureco M.V."/>
            <person name="Andreote F.D."/>
        </authorList>
    </citation>
    <scope>NUCLEOTIDE SEQUENCE [LARGE SCALE GENOMIC DNA]</scope>
    <source>
        <strain evidence="5 6">Nap-Phe MGV</strain>
    </source>
</reference>
<dbReference type="Gene3D" id="2.60.40.1930">
    <property type="match status" value="1"/>
</dbReference>
<dbReference type="OrthoDB" id="9767116at2"/>
<dbReference type="Gene3D" id="1.50.10.20">
    <property type="match status" value="1"/>
</dbReference>
<dbReference type="Gene3D" id="2.60.40.1940">
    <property type="match status" value="1"/>
</dbReference>
<dbReference type="Pfam" id="PF00207">
    <property type="entry name" value="A2M"/>
    <property type="match status" value="1"/>
</dbReference>
<evidence type="ECO:0000313" key="5">
    <source>
        <dbReference type="EMBL" id="PQO45820.1"/>
    </source>
</evidence>
<dbReference type="Gene3D" id="2.20.130.20">
    <property type="match status" value="1"/>
</dbReference>
<feature type="region of interest" description="Disordered" evidence="2">
    <location>
        <begin position="195"/>
        <end position="219"/>
    </location>
</feature>